<proteinExistence type="predicted"/>
<dbReference type="RefSeq" id="XP_001876273.1">
    <property type="nucleotide sequence ID" value="XM_001876238.1"/>
</dbReference>
<dbReference type="GO" id="GO:0046961">
    <property type="term" value="F:proton-transporting ATPase activity, rotational mechanism"/>
    <property type="evidence" value="ECO:0007669"/>
    <property type="project" value="InterPro"/>
</dbReference>
<name>B0CVN4_LACBS</name>
<dbReference type="AlphaFoldDB" id="B0CVN4"/>
<evidence type="ECO:0000313" key="2">
    <source>
        <dbReference type="Proteomes" id="UP000001194"/>
    </source>
</evidence>
<reference evidence="1 2" key="1">
    <citation type="journal article" date="2008" name="Nature">
        <title>The genome of Laccaria bicolor provides insights into mycorrhizal symbiosis.</title>
        <authorList>
            <person name="Martin F."/>
            <person name="Aerts A."/>
            <person name="Ahren D."/>
            <person name="Brun A."/>
            <person name="Danchin E.G.J."/>
            <person name="Duchaussoy F."/>
            <person name="Gibon J."/>
            <person name="Kohler A."/>
            <person name="Lindquist E."/>
            <person name="Pereda V."/>
            <person name="Salamov A."/>
            <person name="Shapiro H.J."/>
            <person name="Wuyts J."/>
            <person name="Blaudez D."/>
            <person name="Buee M."/>
            <person name="Brokstein P."/>
            <person name="Canbaeck B."/>
            <person name="Cohen D."/>
            <person name="Courty P.E."/>
            <person name="Coutinho P.M."/>
            <person name="Delaruelle C."/>
            <person name="Detter J.C."/>
            <person name="Deveau A."/>
            <person name="DiFazio S."/>
            <person name="Duplessis S."/>
            <person name="Fraissinet-Tachet L."/>
            <person name="Lucic E."/>
            <person name="Frey-Klett P."/>
            <person name="Fourrey C."/>
            <person name="Feussner I."/>
            <person name="Gay G."/>
            <person name="Grimwood J."/>
            <person name="Hoegger P.J."/>
            <person name="Jain P."/>
            <person name="Kilaru S."/>
            <person name="Labbe J."/>
            <person name="Lin Y.C."/>
            <person name="Legue V."/>
            <person name="Le Tacon F."/>
            <person name="Marmeisse R."/>
            <person name="Melayah D."/>
            <person name="Montanini B."/>
            <person name="Muratet M."/>
            <person name="Nehls U."/>
            <person name="Niculita-Hirzel H."/>
            <person name="Oudot-Le Secq M.P."/>
            <person name="Peter M."/>
            <person name="Quesneville H."/>
            <person name="Rajashekar B."/>
            <person name="Reich M."/>
            <person name="Rouhier N."/>
            <person name="Schmutz J."/>
            <person name="Yin T."/>
            <person name="Chalot M."/>
            <person name="Henrissat B."/>
            <person name="Kuees U."/>
            <person name="Lucas S."/>
            <person name="Van de Peer Y."/>
            <person name="Podila G.K."/>
            <person name="Polle A."/>
            <person name="Pukkila P.J."/>
            <person name="Richardson P.M."/>
            <person name="Rouze P."/>
            <person name="Sanders I.R."/>
            <person name="Stajich J.E."/>
            <person name="Tunlid A."/>
            <person name="Tuskan G."/>
            <person name="Grigoriev I.V."/>
        </authorList>
    </citation>
    <scope>NUCLEOTIDE SEQUENCE [LARGE SCALE GENOMIC DNA]</scope>
    <source>
        <strain evidence="2">S238N-H82 / ATCC MYA-4686</strain>
    </source>
</reference>
<dbReference type="Pfam" id="PF01992">
    <property type="entry name" value="vATP-synt_AC39"/>
    <property type="match status" value="1"/>
</dbReference>
<dbReference type="KEGG" id="lbc:LACBIDRAFT_309143"/>
<dbReference type="SUPFAM" id="SSF103486">
    <property type="entry name" value="V-type ATP synthase subunit C"/>
    <property type="match status" value="1"/>
</dbReference>
<dbReference type="Proteomes" id="UP000001194">
    <property type="component" value="Unassembled WGS sequence"/>
</dbReference>
<dbReference type="OrthoDB" id="10250083at2759"/>
<dbReference type="GeneID" id="6071118"/>
<dbReference type="InterPro" id="IPR016727">
    <property type="entry name" value="ATPase_V0-cplx_dsu"/>
</dbReference>
<keyword evidence="2" id="KW-1185">Reference proteome</keyword>
<dbReference type="STRING" id="486041.B0CVN4"/>
<dbReference type="EMBL" id="DS547093">
    <property type="protein sequence ID" value="EDR13775.1"/>
    <property type="molecule type" value="Genomic_DNA"/>
</dbReference>
<evidence type="ECO:0000313" key="1">
    <source>
        <dbReference type="EMBL" id="EDR13775.1"/>
    </source>
</evidence>
<gene>
    <name evidence="1" type="ORF">LACBIDRAFT_309143</name>
</gene>
<accession>B0CVN4</accession>
<dbReference type="PANTHER" id="PTHR11028">
    <property type="entry name" value="VACUOLAR ATP SYNTHASE SUBUNIT AC39"/>
    <property type="match status" value="1"/>
</dbReference>
<protein>
    <submittedName>
        <fullName evidence="1">Predicted protein</fullName>
    </submittedName>
</protein>
<dbReference type="InterPro" id="IPR002843">
    <property type="entry name" value="ATPase_V0-cplx_csu/dsu"/>
</dbReference>
<dbReference type="InParanoid" id="B0CVN4"/>
<organism evidence="2">
    <name type="scientific">Laccaria bicolor (strain S238N-H82 / ATCC MYA-4686)</name>
    <name type="common">Bicoloured deceiver</name>
    <name type="synonym">Laccaria laccata var. bicolor</name>
    <dbReference type="NCBI Taxonomy" id="486041"/>
    <lineage>
        <taxon>Eukaryota</taxon>
        <taxon>Fungi</taxon>
        <taxon>Dikarya</taxon>
        <taxon>Basidiomycota</taxon>
        <taxon>Agaricomycotina</taxon>
        <taxon>Agaricomycetes</taxon>
        <taxon>Agaricomycetidae</taxon>
        <taxon>Agaricales</taxon>
        <taxon>Agaricineae</taxon>
        <taxon>Hydnangiaceae</taxon>
        <taxon>Laccaria</taxon>
    </lineage>
</organism>
<dbReference type="InterPro" id="IPR036079">
    <property type="entry name" value="ATPase_csu/dsu_sf"/>
</dbReference>
<sequence length="99" mass="11145">MESLFFNVTVNLRPLFYLTYVFCCRLTAASWRAWEGVIGGYKASILTQNQYCNLTQCESFEDFRTQLSATDYGNFLANEPLPISTSTITDKGAHRLGGV</sequence>
<dbReference type="HOGENOM" id="CLU_2320799_0_0_1"/>
<dbReference type="GO" id="GO:0033179">
    <property type="term" value="C:proton-transporting V-type ATPase, V0 domain"/>
    <property type="evidence" value="ECO:0007669"/>
    <property type="project" value="InterPro"/>
</dbReference>